<name>A0A2P5AUR9_PARAD</name>
<feature type="non-terminal residue" evidence="2">
    <location>
        <position position="1"/>
    </location>
</feature>
<feature type="compositionally biased region" description="Low complexity" evidence="1">
    <location>
        <begin position="7"/>
        <end position="20"/>
    </location>
</feature>
<feature type="region of interest" description="Disordered" evidence="1">
    <location>
        <begin position="1"/>
        <end position="20"/>
    </location>
</feature>
<keyword evidence="3" id="KW-1185">Reference proteome</keyword>
<proteinExistence type="predicted"/>
<accession>A0A2P5AUR9</accession>
<protein>
    <submittedName>
        <fullName evidence="2">Uncharacterized protein</fullName>
    </submittedName>
</protein>
<evidence type="ECO:0000313" key="2">
    <source>
        <dbReference type="EMBL" id="PON40284.1"/>
    </source>
</evidence>
<dbReference type="EMBL" id="JXTB01000442">
    <property type="protein sequence ID" value="PON40284.1"/>
    <property type="molecule type" value="Genomic_DNA"/>
</dbReference>
<comment type="caution">
    <text evidence="2">The sequence shown here is derived from an EMBL/GenBank/DDBJ whole genome shotgun (WGS) entry which is preliminary data.</text>
</comment>
<dbReference type="AlphaFoldDB" id="A0A2P5AUR9"/>
<dbReference type="OrthoDB" id="10415071at2759"/>
<sequence length="66" mass="6979">KNPCPTSSASSSSSNSQYSNNHIGTTSNSISNAIVPTAKMQTAIQFWQLVASIRSIMVACQLCTIT</sequence>
<organism evidence="2 3">
    <name type="scientific">Parasponia andersonii</name>
    <name type="common">Sponia andersonii</name>
    <dbReference type="NCBI Taxonomy" id="3476"/>
    <lineage>
        <taxon>Eukaryota</taxon>
        <taxon>Viridiplantae</taxon>
        <taxon>Streptophyta</taxon>
        <taxon>Embryophyta</taxon>
        <taxon>Tracheophyta</taxon>
        <taxon>Spermatophyta</taxon>
        <taxon>Magnoliopsida</taxon>
        <taxon>eudicotyledons</taxon>
        <taxon>Gunneridae</taxon>
        <taxon>Pentapetalae</taxon>
        <taxon>rosids</taxon>
        <taxon>fabids</taxon>
        <taxon>Rosales</taxon>
        <taxon>Cannabaceae</taxon>
        <taxon>Parasponia</taxon>
    </lineage>
</organism>
<reference evidence="3" key="1">
    <citation type="submission" date="2016-06" db="EMBL/GenBank/DDBJ databases">
        <title>Parallel loss of symbiosis genes in relatives of nitrogen-fixing non-legume Parasponia.</title>
        <authorList>
            <person name="Van Velzen R."/>
            <person name="Holmer R."/>
            <person name="Bu F."/>
            <person name="Rutten L."/>
            <person name="Van Zeijl A."/>
            <person name="Liu W."/>
            <person name="Santuari L."/>
            <person name="Cao Q."/>
            <person name="Sharma T."/>
            <person name="Shen D."/>
            <person name="Roswanjaya Y."/>
            <person name="Wardhani T."/>
            <person name="Kalhor M.S."/>
            <person name="Jansen J."/>
            <person name="Van den Hoogen J."/>
            <person name="Gungor B."/>
            <person name="Hartog M."/>
            <person name="Hontelez J."/>
            <person name="Verver J."/>
            <person name="Yang W.-C."/>
            <person name="Schijlen E."/>
            <person name="Repin R."/>
            <person name="Schilthuizen M."/>
            <person name="Schranz E."/>
            <person name="Heidstra R."/>
            <person name="Miyata K."/>
            <person name="Fedorova E."/>
            <person name="Kohlen W."/>
            <person name="Bisseling T."/>
            <person name="Smit S."/>
            <person name="Geurts R."/>
        </authorList>
    </citation>
    <scope>NUCLEOTIDE SEQUENCE [LARGE SCALE GENOMIC DNA]</scope>
    <source>
        <strain evidence="3">cv. WU1-14</strain>
    </source>
</reference>
<evidence type="ECO:0000313" key="3">
    <source>
        <dbReference type="Proteomes" id="UP000237105"/>
    </source>
</evidence>
<evidence type="ECO:0000256" key="1">
    <source>
        <dbReference type="SAM" id="MobiDB-lite"/>
    </source>
</evidence>
<dbReference type="Proteomes" id="UP000237105">
    <property type="component" value="Unassembled WGS sequence"/>
</dbReference>
<gene>
    <name evidence="2" type="ORF">PanWU01x14_298530</name>
</gene>